<accession>A0A1H5UIF4</accession>
<feature type="signal peptide" evidence="1">
    <location>
        <begin position="1"/>
        <end position="15"/>
    </location>
</feature>
<keyword evidence="3" id="KW-1185">Reference proteome</keyword>
<organism evidence="2 3">
    <name type="scientific">Thalassococcus halodurans</name>
    <dbReference type="NCBI Taxonomy" id="373675"/>
    <lineage>
        <taxon>Bacteria</taxon>
        <taxon>Pseudomonadati</taxon>
        <taxon>Pseudomonadota</taxon>
        <taxon>Alphaproteobacteria</taxon>
        <taxon>Rhodobacterales</taxon>
        <taxon>Roseobacteraceae</taxon>
        <taxon>Thalassococcus</taxon>
    </lineage>
</organism>
<feature type="chain" id="PRO_5012588288" description="Dihydroxy-acid dehydratase" evidence="1">
    <location>
        <begin position="16"/>
        <end position="217"/>
    </location>
</feature>
<dbReference type="EMBL" id="FNUZ01000001">
    <property type="protein sequence ID" value="SEF74161.1"/>
    <property type="molecule type" value="Genomic_DNA"/>
</dbReference>
<evidence type="ECO:0000256" key="1">
    <source>
        <dbReference type="SAM" id="SignalP"/>
    </source>
</evidence>
<evidence type="ECO:0000313" key="3">
    <source>
        <dbReference type="Proteomes" id="UP000236752"/>
    </source>
</evidence>
<name>A0A1H5UIF4_9RHOB</name>
<proteinExistence type="predicted"/>
<dbReference type="Proteomes" id="UP000236752">
    <property type="component" value="Unassembled WGS sequence"/>
</dbReference>
<sequence length="217" mass="22247">MLRKALMILAIAGLAACDSTTGTGGGAPGFLAALSSPQNDAQRQARAAGAPMVWTALARGDVVVQGPRGYCVDPVTVEKRGNSGFAMIASCNILSDGATGPRVPALLVTVTVGPREDEATVPSAETIAALAGGTLQQSETRDGSVFVQLAGGGKALISDGEDRYWRAAFIRAEHLVSLAMYLPEGSHLAGSDGADFLETVVEAIKNASREKSDESSS</sequence>
<dbReference type="PROSITE" id="PS51257">
    <property type="entry name" value="PROKAR_LIPOPROTEIN"/>
    <property type="match status" value="1"/>
</dbReference>
<reference evidence="2 3" key="1">
    <citation type="submission" date="2016-10" db="EMBL/GenBank/DDBJ databases">
        <authorList>
            <person name="de Groot N.N."/>
        </authorList>
    </citation>
    <scope>NUCLEOTIDE SEQUENCE [LARGE SCALE GENOMIC DNA]</scope>
    <source>
        <strain evidence="2 3">DSM 26915</strain>
    </source>
</reference>
<gene>
    <name evidence="2" type="ORF">SAMN04488045_1006</name>
</gene>
<keyword evidence="1" id="KW-0732">Signal</keyword>
<protein>
    <recommendedName>
        <fullName evidence="4">Dihydroxy-acid dehydratase</fullName>
    </recommendedName>
</protein>
<evidence type="ECO:0000313" key="2">
    <source>
        <dbReference type="EMBL" id="SEF74161.1"/>
    </source>
</evidence>
<dbReference type="AlphaFoldDB" id="A0A1H5UIF4"/>
<evidence type="ECO:0008006" key="4">
    <source>
        <dbReference type="Google" id="ProtNLM"/>
    </source>
</evidence>